<comment type="caution">
    <text evidence="6">The sequence shown here is derived from an EMBL/GenBank/DDBJ whole genome shotgun (WGS) entry which is preliminary data.</text>
</comment>
<dbReference type="InParanoid" id="A0A146GFN4"/>
<dbReference type="EMBL" id="BDCO01000003">
    <property type="protein sequence ID" value="GAT35427.1"/>
    <property type="molecule type" value="Genomic_DNA"/>
</dbReference>
<dbReference type="GO" id="GO:0046872">
    <property type="term" value="F:metal ion binding"/>
    <property type="evidence" value="ECO:0007669"/>
    <property type="project" value="UniProtKB-KW"/>
</dbReference>
<feature type="domain" description="Glycoside hydrolase family 38 central" evidence="5">
    <location>
        <begin position="495"/>
        <end position="566"/>
    </location>
</feature>
<name>A0A146GFN4_TERSA</name>
<dbReference type="SMART" id="SM00872">
    <property type="entry name" value="Alpha-mann_mid"/>
    <property type="match status" value="1"/>
</dbReference>
<sequence>MLDRIQSLIWIRAANVECEFGGSFRDAISFEHAAGLPYEKIVLPFYWGGIFDRGWFRVRVPEGCVRPLYLHWRDQGEGTLYIDGVPYYGFDVAHRRCRLPEGVTEFHVEGLCLQSAIWHPEATGLDARGSALTVAEVCHRDDLAWEVYHDTRVLLDLAIEEAKAANPFEAPKLVGAGYRPVLNSIPVLYRRMLRALDDVFNAFDRGGLAGARNALKSAYELLSGQKETIRAVLTGHAHIDLVWLWPERGSEYKAVHTFSTMTRLMDMYPEFIFGYSQPASYDAVERLSPALMERVRDRMGEGRWEAVGATEVESDTQMACGEALARSFLLGQDGFRRLQGRPSPVLWLPDVFGYSGCLPQIMRQTGVPYFFTTKLTWSNINLFPYSSFVWKGIDGSEVLVHVTQDNGYNQVASAEELRRGARAYRQSDVHDEFLAPTGYGDGGGGVTEEMCERVRRFQVLAGTPHVGWGRIEDYFERLDEVRPRLPVYQGELYLEYHRGVFTTHGNLKAVFRQCERALQIWEAARVAMGGGELEAHYWRRMVMAQFHDYIPGSSIWEVYEEGLPELAAIAERAVASAADELHSGPEPALFNPLPVSRTVIVHDQGDEQKAYRLPPLSGSSLQTLPEVFVSEYAVSVTATSLQSSRVSAGFDGRGRVTSLAFNDRDVAIASPLGALVIYPDHPSDFDAWDIDRQTLNLGAEISATGKPRVSLSELEAGIEFTLALGERSTGVVRYRVDAFQPVLHIEYDIDWQEEEKLLRVNFPTEYAGRMARFGTPFGSILRSQQPGESRDEAMFETPASRWAIVSDDGEAEGLGLVTESKYGFSCRAGTLGVSLVRSPRVTGGEPEPKQKMFPASLRHGGARAAFTDQGRHVIRMALCFQAPDLAREDLAPVLADTLYTDVVPYRGGAVTSGFLGLEGGESLVPCWAKPARSVSSGWVLRLHETLGRRGRAKVRLAEGYQAVRTDLTEAVADGVPVTHVSFGPYEIISLLVERK</sequence>
<accession>A0A146GFN4</accession>
<gene>
    <name evidence="6" type="ORF">TSACC_3492</name>
</gene>
<dbReference type="Gene3D" id="1.20.1270.50">
    <property type="entry name" value="Glycoside hydrolase family 38, central domain"/>
    <property type="match status" value="1"/>
</dbReference>
<keyword evidence="3" id="KW-0378">Hydrolase</keyword>
<dbReference type="Gene3D" id="2.70.98.30">
    <property type="entry name" value="Golgi alpha-mannosidase II, domain 4"/>
    <property type="match status" value="1"/>
</dbReference>
<dbReference type="PANTHER" id="PTHR46017:SF1">
    <property type="entry name" value="ALPHA-MANNOSIDASE 2C1"/>
    <property type="match status" value="1"/>
</dbReference>
<dbReference type="Pfam" id="PF01074">
    <property type="entry name" value="Glyco_hydro_38N"/>
    <property type="match status" value="1"/>
</dbReference>
<dbReference type="Pfam" id="PF09261">
    <property type="entry name" value="Alpha-mann_mid"/>
    <property type="match status" value="1"/>
</dbReference>
<dbReference type="InterPro" id="IPR000602">
    <property type="entry name" value="Glyco_hydro_38_N"/>
</dbReference>
<dbReference type="Proteomes" id="UP000076023">
    <property type="component" value="Unassembled WGS sequence"/>
</dbReference>
<evidence type="ECO:0000256" key="1">
    <source>
        <dbReference type="ARBA" id="ARBA00009792"/>
    </source>
</evidence>
<dbReference type="GO" id="GO:0004559">
    <property type="term" value="F:alpha-mannosidase activity"/>
    <property type="evidence" value="ECO:0007669"/>
    <property type="project" value="InterPro"/>
</dbReference>
<dbReference type="InterPro" id="IPR028995">
    <property type="entry name" value="Glyco_hydro_57/38_cen_sf"/>
</dbReference>
<dbReference type="Pfam" id="PF07748">
    <property type="entry name" value="Glyco_hydro_38C"/>
    <property type="match status" value="1"/>
</dbReference>
<keyword evidence="2" id="KW-0479">Metal-binding</keyword>
<dbReference type="InterPro" id="IPR015341">
    <property type="entry name" value="Glyco_hydro_38_cen"/>
</dbReference>
<dbReference type="GO" id="GO:0006013">
    <property type="term" value="P:mannose metabolic process"/>
    <property type="evidence" value="ECO:0007669"/>
    <property type="project" value="InterPro"/>
</dbReference>
<dbReference type="PANTHER" id="PTHR46017">
    <property type="entry name" value="ALPHA-MANNOSIDASE 2C1"/>
    <property type="match status" value="1"/>
</dbReference>
<dbReference type="InterPro" id="IPR011682">
    <property type="entry name" value="Glyco_hydro_38_C"/>
</dbReference>
<evidence type="ECO:0000259" key="5">
    <source>
        <dbReference type="SMART" id="SM00872"/>
    </source>
</evidence>
<reference evidence="7" key="1">
    <citation type="journal article" date="2017" name="Genome Announc.">
        <title>Draft Genome Sequence of Terrimicrobium sacchariphilum NM-5T, a Facultative Anaerobic Soil Bacterium of the Class Spartobacteria.</title>
        <authorList>
            <person name="Qiu Y.L."/>
            <person name="Tourlousse D.M."/>
            <person name="Matsuura N."/>
            <person name="Ohashi A."/>
            <person name="Sekiguchi Y."/>
        </authorList>
    </citation>
    <scope>NUCLEOTIDE SEQUENCE [LARGE SCALE GENOMIC DNA]</scope>
    <source>
        <strain evidence="7">NM-5</strain>
    </source>
</reference>
<dbReference type="InterPro" id="IPR011330">
    <property type="entry name" value="Glyco_hydro/deAcase_b/a-brl"/>
</dbReference>
<dbReference type="CDD" id="cd10789">
    <property type="entry name" value="GH38N_AMII_ER_cytosolic"/>
    <property type="match status" value="1"/>
</dbReference>
<evidence type="ECO:0000256" key="2">
    <source>
        <dbReference type="ARBA" id="ARBA00022723"/>
    </source>
</evidence>
<dbReference type="InterPro" id="IPR027291">
    <property type="entry name" value="Glyco_hydro_38_N_sf"/>
</dbReference>
<protein>
    <submittedName>
        <fullName evidence="6">Alpha-mannosidase</fullName>
    </submittedName>
</protein>
<dbReference type="GO" id="GO:0009313">
    <property type="term" value="P:oligosaccharide catabolic process"/>
    <property type="evidence" value="ECO:0007669"/>
    <property type="project" value="TreeGrafter"/>
</dbReference>
<dbReference type="SUPFAM" id="SSF88713">
    <property type="entry name" value="Glycoside hydrolase/deacetylase"/>
    <property type="match status" value="1"/>
</dbReference>
<dbReference type="SUPFAM" id="SSF74650">
    <property type="entry name" value="Galactose mutarotase-like"/>
    <property type="match status" value="1"/>
</dbReference>
<dbReference type="InterPro" id="IPR037094">
    <property type="entry name" value="Glyco_hydro_38_cen_sf"/>
</dbReference>
<proteinExistence type="inferred from homology"/>
<evidence type="ECO:0000313" key="6">
    <source>
        <dbReference type="EMBL" id="GAT35427.1"/>
    </source>
</evidence>
<dbReference type="Gene3D" id="3.20.110.10">
    <property type="entry name" value="Glycoside hydrolase 38, N terminal domain"/>
    <property type="match status" value="1"/>
</dbReference>
<organism evidence="6 7">
    <name type="scientific">Terrimicrobium sacchariphilum</name>
    <dbReference type="NCBI Taxonomy" id="690879"/>
    <lineage>
        <taxon>Bacteria</taxon>
        <taxon>Pseudomonadati</taxon>
        <taxon>Verrucomicrobiota</taxon>
        <taxon>Terrimicrobiia</taxon>
        <taxon>Terrimicrobiales</taxon>
        <taxon>Terrimicrobiaceae</taxon>
        <taxon>Terrimicrobium</taxon>
    </lineage>
</organism>
<dbReference type="SUPFAM" id="SSF88688">
    <property type="entry name" value="Families 57/38 glycoside transferase middle domain"/>
    <property type="match status" value="1"/>
</dbReference>
<dbReference type="InterPro" id="IPR011013">
    <property type="entry name" value="Gal_mutarotase_sf_dom"/>
</dbReference>
<evidence type="ECO:0000313" key="7">
    <source>
        <dbReference type="Proteomes" id="UP000076023"/>
    </source>
</evidence>
<evidence type="ECO:0000256" key="3">
    <source>
        <dbReference type="ARBA" id="ARBA00022801"/>
    </source>
</evidence>
<comment type="similarity">
    <text evidence="1">Belongs to the glycosyl hydrolase 38 family.</text>
</comment>
<dbReference type="AlphaFoldDB" id="A0A146GFN4"/>
<dbReference type="STRING" id="690879.TSACC_3492"/>
<keyword evidence="4" id="KW-0326">Glycosidase</keyword>
<keyword evidence="7" id="KW-1185">Reference proteome</keyword>
<dbReference type="GO" id="GO:0030246">
    <property type="term" value="F:carbohydrate binding"/>
    <property type="evidence" value="ECO:0007669"/>
    <property type="project" value="InterPro"/>
</dbReference>
<evidence type="ECO:0000256" key="4">
    <source>
        <dbReference type="ARBA" id="ARBA00023295"/>
    </source>
</evidence>